<feature type="region of interest" description="Disordered" evidence="1">
    <location>
        <begin position="1"/>
        <end position="101"/>
    </location>
</feature>
<dbReference type="Proteomes" id="UP001519654">
    <property type="component" value="Unassembled WGS sequence"/>
</dbReference>
<evidence type="ECO:0000256" key="2">
    <source>
        <dbReference type="SAM" id="Phobius"/>
    </source>
</evidence>
<keyword evidence="4" id="KW-1185">Reference proteome</keyword>
<name>A0ABS5Z192_9ACTN</name>
<sequence length="215" mass="23341">MPEQPQWSERTLDMPPQDPWADAPTTPSQGSPPPTAPFPAAAPQDRGSFPAPQAPQDPQSQNAPFSQGRAQVNARPHQPYAEHEPTGTGWPGAQAPRSHPGMSWKWSELRLGSEWSSAAVLFAFVCWGIWALSGEGPFGTPTVVLVVTLVIALGVFCLARLVGHLVLERQMGRVRRTARGSHLVTALFLTGVGVAWLRQTPWVVDAWNWVAGLFS</sequence>
<evidence type="ECO:0000313" key="4">
    <source>
        <dbReference type="Proteomes" id="UP001519654"/>
    </source>
</evidence>
<organism evidence="3 4">
    <name type="scientific">Paractinoplanes bogorensis</name>
    <dbReference type="NCBI Taxonomy" id="1610840"/>
    <lineage>
        <taxon>Bacteria</taxon>
        <taxon>Bacillati</taxon>
        <taxon>Actinomycetota</taxon>
        <taxon>Actinomycetes</taxon>
        <taxon>Micromonosporales</taxon>
        <taxon>Micromonosporaceae</taxon>
        <taxon>Paractinoplanes</taxon>
    </lineage>
</organism>
<proteinExistence type="predicted"/>
<dbReference type="RefSeq" id="WP_215794122.1">
    <property type="nucleotide sequence ID" value="NZ_JAHKKG010000015.1"/>
</dbReference>
<dbReference type="EMBL" id="JAHKKG010000015">
    <property type="protein sequence ID" value="MBU2669457.1"/>
    <property type="molecule type" value="Genomic_DNA"/>
</dbReference>
<keyword evidence="2" id="KW-1133">Transmembrane helix</keyword>
<feature type="transmembrane region" description="Helical" evidence="2">
    <location>
        <begin position="115"/>
        <end position="132"/>
    </location>
</feature>
<comment type="caution">
    <text evidence="3">The sequence shown here is derived from an EMBL/GenBank/DDBJ whole genome shotgun (WGS) entry which is preliminary data.</text>
</comment>
<keyword evidence="3" id="KW-0240">DNA-directed RNA polymerase</keyword>
<gene>
    <name evidence="3" type="ORF">KOI35_38700</name>
</gene>
<keyword evidence="2" id="KW-0812">Transmembrane</keyword>
<evidence type="ECO:0000256" key="1">
    <source>
        <dbReference type="SAM" id="MobiDB-lite"/>
    </source>
</evidence>
<keyword evidence="2" id="KW-0472">Membrane</keyword>
<accession>A0ABS5Z192</accession>
<keyword evidence="3" id="KW-0804">Transcription</keyword>
<reference evidence="3 4" key="1">
    <citation type="submission" date="2021-06" db="EMBL/GenBank/DDBJ databases">
        <title>Actinoplanes lichenicola sp. nov., and Actinoplanes ovalisporus sp. nov., isolated from lichen in Thailand.</title>
        <authorList>
            <person name="Saeng-In P."/>
            <person name="Kanchanasin P."/>
            <person name="Yuki M."/>
            <person name="Kudo T."/>
            <person name="Ohkuma M."/>
            <person name="Phongsopitanun W."/>
            <person name="Tanasupawat S."/>
        </authorList>
    </citation>
    <scope>NUCLEOTIDE SEQUENCE [LARGE SCALE GENOMIC DNA]</scope>
    <source>
        <strain evidence="3 4">NBRC 110975</strain>
    </source>
</reference>
<dbReference type="GO" id="GO:0000428">
    <property type="term" value="C:DNA-directed RNA polymerase complex"/>
    <property type="evidence" value="ECO:0007669"/>
    <property type="project" value="UniProtKB-KW"/>
</dbReference>
<evidence type="ECO:0000313" key="3">
    <source>
        <dbReference type="EMBL" id="MBU2669457.1"/>
    </source>
</evidence>
<feature type="transmembrane region" description="Helical" evidence="2">
    <location>
        <begin position="138"/>
        <end position="159"/>
    </location>
</feature>
<protein>
    <submittedName>
        <fullName evidence="3">DNA-directed RNA polymerase II</fullName>
    </submittedName>
</protein>
<feature type="transmembrane region" description="Helical" evidence="2">
    <location>
        <begin position="180"/>
        <end position="197"/>
    </location>
</feature>
<feature type="compositionally biased region" description="Low complexity" evidence="1">
    <location>
        <begin position="38"/>
        <end position="64"/>
    </location>
</feature>